<dbReference type="AlphaFoldDB" id="A0A4R6R7W0"/>
<evidence type="ECO:0000313" key="8">
    <source>
        <dbReference type="Proteomes" id="UP000294593"/>
    </source>
</evidence>
<organism evidence="7 8">
    <name type="scientific">Aquabacterium commune</name>
    <dbReference type="NCBI Taxonomy" id="70586"/>
    <lineage>
        <taxon>Bacteria</taxon>
        <taxon>Pseudomonadati</taxon>
        <taxon>Pseudomonadota</taxon>
        <taxon>Betaproteobacteria</taxon>
        <taxon>Burkholderiales</taxon>
        <taxon>Aquabacterium</taxon>
    </lineage>
</organism>
<dbReference type="Pfam" id="PF03706">
    <property type="entry name" value="LPG_synthase_TM"/>
    <property type="match status" value="1"/>
</dbReference>
<evidence type="ECO:0000256" key="2">
    <source>
        <dbReference type="ARBA" id="ARBA00022475"/>
    </source>
</evidence>
<accession>A0A4R6R7W0</accession>
<dbReference type="InterPro" id="IPR022791">
    <property type="entry name" value="L-PG_synthase/AglD"/>
</dbReference>
<keyword evidence="2" id="KW-1003">Cell membrane</keyword>
<comment type="caution">
    <text evidence="7">The sequence shown here is derived from an EMBL/GenBank/DDBJ whole genome shotgun (WGS) entry which is preliminary data.</text>
</comment>
<keyword evidence="4 6" id="KW-1133">Transmembrane helix</keyword>
<keyword evidence="8" id="KW-1185">Reference proteome</keyword>
<comment type="subcellular location">
    <subcellularLocation>
        <location evidence="1">Cell membrane</location>
        <topology evidence="1">Multi-pass membrane protein</topology>
    </subcellularLocation>
</comment>
<evidence type="ECO:0000256" key="3">
    <source>
        <dbReference type="ARBA" id="ARBA00022692"/>
    </source>
</evidence>
<feature type="transmembrane region" description="Helical" evidence="6">
    <location>
        <begin position="289"/>
        <end position="314"/>
    </location>
</feature>
<proteinExistence type="predicted"/>
<evidence type="ECO:0000256" key="5">
    <source>
        <dbReference type="ARBA" id="ARBA00023136"/>
    </source>
</evidence>
<sequence length="333" mass="35518">MAVAWTLGLVLLGWLLHKTPLHEAQAALARPTLLTWVLTLLGLLGSYGLRSARLQVVLDLDAHHRAAGRWFGLRTDALRVILMHNAAVNLLPMRAGELSFPWLAARQLGYPVPRAVVCLMWMRLQDLSVLALLGLLLWPGLPLAWRAAGLAVLVLGWVALTQGLQRWFEDHPQDVDEAAQGWRGHLSRLRHALMEPAHHRPAAWLLTLANWALKLAAGAGLLAAITDAGFMQAWAGALGGELAAIVPVQGPAGFGTYEAGVWVGMANGLSDLSDPPTGVGNMPPPLAQAISAALALHLCFLLCAVLAGLVALWLSRGAPKVPKAPEAPPRPGT</sequence>
<feature type="transmembrane region" description="Helical" evidence="6">
    <location>
        <begin position="203"/>
        <end position="225"/>
    </location>
</feature>
<dbReference type="Proteomes" id="UP000294593">
    <property type="component" value="Unassembled WGS sequence"/>
</dbReference>
<evidence type="ECO:0000313" key="7">
    <source>
        <dbReference type="EMBL" id="TDP82090.1"/>
    </source>
</evidence>
<keyword evidence="5 6" id="KW-0472">Membrane</keyword>
<dbReference type="EMBL" id="SNXW01000006">
    <property type="protein sequence ID" value="TDP82090.1"/>
    <property type="molecule type" value="Genomic_DNA"/>
</dbReference>
<dbReference type="GO" id="GO:0005886">
    <property type="term" value="C:plasma membrane"/>
    <property type="evidence" value="ECO:0007669"/>
    <property type="project" value="UniProtKB-SubCell"/>
</dbReference>
<protein>
    <submittedName>
        <fullName evidence="7">Lysylphosphatidylglycerol synthase-like protein</fullName>
    </submittedName>
</protein>
<reference evidence="7 8" key="1">
    <citation type="submission" date="2019-03" db="EMBL/GenBank/DDBJ databases">
        <title>Genomic Encyclopedia of Type Strains, Phase IV (KMG-IV): sequencing the most valuable type-strain genomes for metagenomic binning, comparative biology and taxonomic classification.</title>
        <authorList>
            <person name="Goeker M."/>
        </authorList>
    </citation>
    <scope>NUCLEOTIDE SEQUENCE [LARGE SCALE GENOMIC DNA]</scope>
    <source>
        <strain evidence="7 8">DSM 11901</strain>
    </source>
</reference>
<gene>
    <name evidence="7" type="ORF">EV672_10644</name>
</gene>
<evidence type="ECO:0000256" key="4">
    <source>
        <dbReference type="ARBA" id="ARBA00022989"/>
    </source>
</evidence>
<feature type="transmembrane region" description="Helical" evidence="6">
    <location>
        <begin position="28"/>
        <end position="49"/>
    </location>
</feature>
<evidence type="ECO:0000256" key="6">
    <source>
        <dbReference type="SAM" id="Phobius"/>
    </source>
</evidence>
<evidence type="ECO:0000256" key="1">
    <source>
        <dbReference type="ARBA" id="ARBA00004651"/>
    </source>
</evidence>
<name>A0A4R6R7W0_9BURK</name>
<dbReference type="RefSeq" id="WP_243738664.1">
    <property type="nucleotide sequence ID" value="NZ_SNXW01000006.1"/>
</dbReference>
<keyword evidence="3 6" id="KW-0812">Transmembrane</keyword>